<dbReference type="Proteomes" id="UP001186944">
    <property type="component" value="Unassembled WGS sequence"/>
</dbReference>
<gene>
    <name evidence="13" type="ORF">FSP39_024233</name>
</gene>
<reference evidence="13" key="1">
    <citation type="submission" date="2019-08" db="EMBL/GenBank/DDBJ databases">
        <title>The improved chromosome-level genome for the pearl oyster Pinctada fucata martensii using PacBio sequencing and Hi-C.</title>
        <authorList>
            <person name="Zheng Z."/>
        </authorList>
    </citation>
    <scope>NUCLEOTIDE SEQUENCE</scope>
    <source>
        <strain evidence="13">ZZ-2019</strain>
        <tissue evidence="13">Adductor muscle</tissue>
    </source>
</reference>
<feature type="compositionally biased region" description="Polar residues" evidence="12">
    <location>
        <begin position="173"/>
        <end position="192"/>
    </location>
</feature>
<dbReference type="InterPro" id="IPR001873">
    <property type="entry name" value="ENaC"/>
</dbReference>
<evidence type="ECO:0000256" key="7">
    <source>
        <dbReference type="ARBA" id="ARBA00023065"/>
    </source>
</evidence>
<keyword evidence="5" id="KW-1133">Transmembrane helix</keyword>
<dbReference type="AlphaFoldDB" id="A0AA89BJU7"/>
<evidence type="ECO:0000313" key="14">
    <source>
        <dbReference type="Proteomes" id="UP001186944"/>
    </source>
</evidence>
<evidence type="ECO:0000256" key="3">
    <source>
        <dbReference type="ARBA" id="ARBA00022461"/>
    </source>
</evidence>
<sequence length="223" mass="25196">MNGGDVQQDSIAASIQQNIVPPRCESTGYMNTTRGRNQRRHLKQLASSCMQSPDQHSDLLNEVVLQQGVCDRLPPKKCKHILEQTDPRALSQNFLKFVIYYEDLNFEVLDEEPEIEDAQFVSDVGGAIGLWIGLSLLAIFEVIQFFVEMCLFGCKVCCRHDDKKYQQKDKTQGWNTQVNGGSALNGPSQSRDASQDGYRNGAFQKVDFSRANPDSKVGWMYDY</sequence>
<evidence type="ECO:0000313" key="13">
    <source>
        <dbReference type="EMBL" id="KAK3085101.1"/>
    </source>
</evidence>
<dbReference type="PRINTS" id="PR01078">
    <property type="entry name" value="AMINACHANNEL"/>
</dbReference>
<name>A0AA89BJU7_PINIB</name>
<keyword evidence="10 11" id="KW-0407">Ion channel</keyword>
<evidence type="ECO:0000256" key="5">
    <source>
        <dbReference type="ARBA" id="ARBA00022989"/>
    </source>
</evidence>
<evidence type="ECO:0000256" key="12">
    <source>
        <dbReference type="SAM" id="MobiDB-lite"/>
    </source>
</evidence>
<evidence type="ECO:0000256" key="6">
    <source>
        <dbReference type="ARBA" id="ARBA00023053"/>
    </source>
</evidence>
<keyword evidence="6" id="KW-0915">Sodium</keyword>
<keyword evidence="4 11" id="KW-0812">Transmembrane</keyword>
<organism evidence="13 14">
    <name type="scientific">Pinctada imbricata</name>
    <name type="common">Atlantic pearl-oyster</name>
    <name type="synonym">Pinctada martensii</name>
    <dbReference type="NCBI Taxonomy" id="66713"/>
    <lineage>
        <taxon>Eukaryota</taxon>
        <taxon>Metazoa</taxon>
        <taxon>Spiralia</taxon>
        <taxon>Lophotrochozoa</taxon>
        <taxon>Mollusca</taxon>
        <taxon>Bivalvia</taxon>
        <taxon>Autobranchia</taxon>
        <taxon>Pteriomorphia</taxon>
        <taxon>Pterioida</taxon>
        <taxon>Pterioidea</taxon>
        <taxon>Pteriidae</taxon>
        <taxon>Pinctada</taxon>
    </lineage>
</organism>
<feature type="region of interest" description="Disordered" evidence="12">
    <location>
        <begin position="170"/>
        <end position="196"/>
    </location>
</feature>
<evidence type="ECO:0000256" key="11">
    <source>
        <dbReference type="RuleBase" id="RU000679"/>
    </source>
</evidence>
<comment type="caution">
    <text evidence="13">The sequence shown here is derived from an EMBL/GenBank/DDBJ whole genome shotgun (WGS) entry which is preliminary data.</text>
</comment>
<protein>
    <submittedName>
        <fullName evidence="13">Uncharacterized protein</fullName>
    </submittedName>
</protein>
<evidence type="ECO:0000256" key="8">
    <source>
        <dbReference type="ARBA" id="ARBA00023136"/>
    </source>
</evidence>
<dbReference type="EMBL" id="VSWD01000013">
    <property type="protein sequence ID" value="KAK3085101.1"/>
    <property type="molecule type" value="Genomic_DNA"/>
</dbReference>
<dbReference type="GO" id="GO:0005886">
    <property type="term" value="C:plasma membrane"/>
    <property type="evidence" value="ECO:0007669"/>
    <property type="project" value="TreeGrafter"/>
</dbReference>
<evidence type="ECO:0000256" key="10">
    <source>
        <dbReference type="ARBA" id="ARBA00023303"/>
    </source>
</evidence>
<dbReference type="Gene3D" id="1.10.287.770">
    <property type="entry name" value="YojJ-like"/>
    <property type="match status" value="1"/>
</dbReference>
<keyword evidence="3 11" id="KW-0894">Sodium channel</keyword>
<keyword evidence="14" id="KW-1185">Reference proteome</keyword>
<comment type="subcellular location">
    <subcellularLocation>
        <location evidence="1">Membrane</location>
        <topology evidence="1">Multi-pass membrane protein</topology>
    </subcellularLocation>
</comment>
<keyword evidence="2 11" id="KW-0813">Transport</keyword>
<dbReference type="PANTHER" id="PTHR11690:SF248">
    <property type="entry name" value="PICKPOCKET 17, ISOFORM A"/>
    <property type="match status" value="1"/>
</dbReference>
<evidence type="ECO:0000256" key="9">
    <source>
        <dbReference type="ARBA" id="ARBA00023201"/>
    </source>
</evidence>
<dbReference type="GO" id="GO:0015280">
    <property type="term" value="F:ligand-gated sodium channel activity"/>
    <property type="evidence" value="ECO:0007669"/>
    <property type="project" value="TreeGrafter"/>
</dbReference>
<dbReference type="Pfam" id="PF00858">
    <property type="entry name" value="ASC"/>
    <property type="match status" value="1"/>
</dbReference>
<proteinExistence type="inferred from homology"/>
<evidence type="ECO:0000256" key="4">
    <source>
        <dbReference type="ARBA" id="ARBA00022692"/>
    </source>
</evidence>
<keyword evidence="7 11" id="KW-0406">Ion transport</keyword>
<comment type="similarity">
    <text evidence="11">Belongs to the amiloride-sensitive sodium channel (TC 1.A.6) family.</text>
</comment>
<accession>A0AA89BJU7</accession>
<dbReference type="PANTHER" id="PTHR11690">
    <property type="entry name" value="AMILORIDE-SENSITIVE SODIUM CHANNEL-RELATED"/>
    <property type="match status" value="1"/>
</dbReference>
<keyword evidence="8" id="KW-0472">Membrane</keyword>
<keyword evidence="9 11" id="KW-0739">Sodium transport</keyword>
<evidence type="ECO:0000256" key="1">
    <source>
        <dbReference type="ARBA" id="ARBA00004141"/>
    </source>
</evidence>
<evidence type="ECO:0000256" key="2">
    <source>
        <dbReference type="ARBA" id="ARBA00022448"/>
    </source>
</evidence>